<name>A0A090QJ50_9GAMM</name>
<feature type="compositionally biased region" description="Basic and acidic residues" evidence="1">
    <location>
        <begin position="1"/>
        <end position="10"/>
    </location>
</feature>
<protein>
    <submittedName>
        <fullName evidence="2">Anaerobic dehydrogenase</fullName>
    </submittedName>
</protein>
<dbReference type="eggNOG" id="COG0493">
    <property type="taxonomic scope" value="Bacteria"/>
</dbReference>
<dbReference type="EMBL" id="BBMN01000001">
    <property type="protein sequence ID" value="GAL03165.1"/>
    <property type="molecule type" value="Genomic_DNA"/>
</dbReference>
<gene>
    <name evidence="2" type="ORF">JCM19237_6058</name>
</gene>
<organism evidence="2 3">
    <name type="scientific">Photobacterium aphoticum</name>
    <dbReference type="NCBI Taxonomy" id="754436"/>
    <lineage>
        <taxon>Bacteria</taxon>
        <taxon>Pseudomonadati</taxon>
        <taxon>Pseudomonadota</taxon>
        <taxon>Gammaproteobacteria</taxon>
        <taxon>Vibrionales</taxon>
        <taxon>Vibrionaceae</taxon>
        <taxon>Photobacterium</taxon>
    </lineage>
</organism>
<dbReference type="AlphaFoldDB" id="A0A090QJ50"/>
<dbReference type="STRING" id="754436.JCM19237_6058"/>
<evidence type="ECO:0000313" key="3">
    <source>
        <dbReference type="Proteomes" id="UP000029227"/>
    </source>
</evidence>
<dbReference type="Proteomes" id="UP000029227">
    <property type="component" value="Unassembled WGS sequence"/>
</dbReference>
<accession>A0A090QJ50</accession>
<evidence type="ECO:0000313" key="2">
    <source>
        <dbReference type="EMBL" id="GAL03165.1"/>
    </source>
</evidence>
<evidence type="ECO:0000256" key="1">
    <source>
        <dbReference type="SAM" id="MobiDB-lite"/>
    </source>
</evidence>
<feature type="region of interest" description="Disordered" evidence="1">
    <location>
        <begin position="1"/>
        <end position="24"/>
    </location>
</feature>
<comment type="caution">
    <text evidence="2">The sequence shown here is derived from an EMBL/GenBank/DDBJ whole genome shotgun (WGS) entry which is preliminary data.</text>
</comment>
<reference evidence="2 3" key="1">
    <citation type="journal article" date="2014" name="Genome Announc.">
        <title>Draft Genome Sequences of Two Vibrionaceae Species, Vibrio ponticus C121 and Photobacterium aphoticum C119, Isolated as Coral Reef Microbiota.</title>
        <authorList>
            <person name="Al-saari N."/>
            <person name="Meirelles P.M."/>
            <person name="Mino S."/>
            <person name="Suda W."/>
            <person name="Oshima K."/>
            <person name="Hattori M."/>
            <person name="Ohkuma M."/>
            <person name="Thompson F.L."/>
            <person name="Gomez-Gil B."/>
            <person name="Sawabe T."/>
            <person name="Sawabe T."/>
        </authorList>
    </citation>
    <scope>NUCLEOTIDE SEQUENCE [LARGE SCALE GENOMIC DNA]</scope>
    <source>
        <strain evidence="2 3">JCM 19237</strain>
    </source>
</reference>
<sequence>MTDVKLEKMALGEPDASGRRSPVPTGEYVVEHFDTVISAVSQSRICHF</sequence>
<proteinExistence type="predicted"/>